<dbReference type="PANTHER" id="PTHR42803">
    <property type="entry name" value="ACYL-COA DEHYDROGENASE"/>
    <property type="match status" value="1"/>
</dbReference>
<dbReference type="SUPFAM" id="SSF47203">
    <property type="entry name" value="Acyl-CoA dehydrogenase C-terminal domain-like"/>
    <property type="match status" value="1"/>
</dbReference>
<sequence>MPSTLMNTTRDHKFILKEWLDMNTIFNTERFKDGYSVDDLDFILENALKGAKEVVAPSNIDSDQIGVKFENGKVITPQSTKDAYYFIVNNGFAASNVDPDDESALPLSVVWTLNEYFIAANPSIQTLWLANSGAAGLIRDFGSEELKKTYLPKMYSGQWSGTMDLTEPNAGSDVGDATTKAIPTDEPGVYLIKGTKCFISGGEQDVTENIIHLVLARIEGAAPGTKGLSLFVVPKYLPDENGNPGEFNDVHCAGIEHKLGHRGSPTCVINFGEEGKCKGFLLGDPPGEDGIGQGMAQMFKMMNEERLMTGLSACALAASAYHNAVEYCRQRIQGRPTSDPKAGRCPIIKHEDIKRMLMFQKAHVEAFRAMAVQTFWWADIENYSSDPEMRKKASMFLAVNTPIVKAYCSDMALQCISEALQCYGGYGFSEEYPIAQIYRDARIYPIWEGTNYIQAMDLVGRKMTMKNGQVFAAWLDHIRQFAEENKNAPGFEKEFSLFNNALAWYDEILKIWQGFYSKPGMIQLYATRMLHATGKLWAGKLLLEMALIAQKKIDELGKDHYDYNFYQGKIASARFFINNIIPEIGTFLQILKNGDTTCLEIDDSIFGL</sequence>
<keyword evidence="5 6" id="KW-0560">Oxidoreductase</keyword>
<feature type="domain" description="Acyl-CoA oxidase/dehydrogenase middle" evidence="8">
    <location>
        <begin position="163"/>
        <end position="271"/>
    </location>
</feature>
<dbReference type="PANTHER" id="PTHR42803:SF1">
    <property type="entry name" value="BROAD-SPECIFICITY LINEAR ACYL-COA DEHYDROGENASE FADE5"/>
    <property type="match status" value="1"/>
</dbReference>
<dbReference type="Pfam" id="PF12806">
    <property type="entry name" value="Acyl-CoA_dh_C"/>
    <property type="match status" value="1"/>
</dbReference>
<dbReference type="Proteomes" id="UP000242329">
    <property type="component" value="Unassembled WGS sequence"/>
</dbReference>
<evidence type="ECO:0000256" key="2">
    <source>
        <dbReference type="ARBA" id="ARBA00009347"/>
    </source>
</evidence>
<dbReference type="Pfam" id="PF02771">
    <property type="entry name" value="Acyl-CoA_dh_N"/>
    <property type="match status" value="1"/>
</dbReference>
<reference evidence="12" key="1">
    <citation type="submission" date="2016-11" db="EMBL/GenBank/DDBJ databases">
        <authorList>
            <person name="Varghese N."/>
            <person name="Submissions S."/>
        </authorList>
    </citation>
    <scope>NUCLEOTIDE SEQUENCE [LARGE SCALE GENOMIC DNA]</scope>
    <source>
        <strain evidence="12">DSM 11003</strain>
    </source>
</reference>
<accession>A0A1M5RGI9</accession>
<feature type="domain" description="Acyl-CoA dehydrogenase/oxidase C-terminal" evidence="7">
    <location>
        <begin position="292"/>
        <end position="458"/>
    </location>
</feature>
<dbReference type="InterPro" id="IPR025878">
    <property type="entry name" value="Acyl-CoA_dh-like_C_dom"/>
</dbReference>
<evidence type="ECO:0000259" key="8">
    <source>
        <dbReference type="Pfam" id="PF02770"/>
    </source>
</evidence>
<evidence type="ECO:0000313" key="12">
    <source>
        <dbReference type="Proteomes" id="UP000242329"/>
    </source>
</evidence>
<evidence type="ECO:0000313" key="11">
    <source>
        <dbReference type="EMBL" id="SHH25477.1"/>
    </source>
</evidence>
<dbReference type="GO" id="GO:0005886">
    <property type="term" value="C:plasma membrane"/>
    <property type="evidence" value="ECO:0007669"/>
    <property type="project" value="TreeGrafter"/>
</dbReference>
<name>A0A1M5RGI9_9FIRM</name>
<dbReference type="InterPro" id="IPR036250">
    <property type="entry name" value="AcylCo_DH-like_C"/>
</dbReference>
<dbReference type="GO" id="GO:0016627">
    <property type="term" value="F:oxidoreductase activity, acting on the CH-CH group of donors"/>
    <property type="evidence" value="ECO:0007669"/>
    <property type="project" value="InterPro"/>
</dbReference>
<organism evidence="11 12">
    <name type="scientific">Thermosyntropha lipolytica DSM 11003</name>
    <dbReference type="NCBI Taxonomy" id="1123382"/>
    <lineage>
        <taxon>Bacteria</taxon>
        <taxon>Bacillati</taxon>
        <taxon>Bacillota</taxon>
        <taxon>Clostridia</taxon>
        <taxon>Eubacteriales</taxon>
        <taxon>Syntrophomonadaceae</taxon>
        <taxon>Thermosyntropha</taxon>
    </lineage>
</organism>
<dbReference type="InterPro" id="IPR052166">
    <property type="entry name" value="Diverse_Acyl-CoA_DH"/>
</dbReference>
<evidence type="ECO:0000259" key="10">
    <source>
        <dbReference type="Pfam" id="PF12806"/>
    </source>
</evidence>
<dbReference type="AlphaFoldDB" id="A0A1M5RGI9"/>
<dbReference type="EMBL" id="FQWY01000049">
    <property type="protein sequence ID" value="SHH25477.1"/>
    <property type="molecule type" value="Genomic_DNA"/>
</dbReference>
<dbReference type="SUPFAM" id="SSF56645">
    <property type="entry name" value="Acyl-CoA dehydrogenase NM domain-like"/>
    <property type="match status" value="1"/>
</dbReference>
<evidence type="ECO:0000256" key="5">
    <source>
        <dbReference type="ARBA" id="ARBA00023002"/>
    </source>
</evidence>
<dbReference type="Gene3D" id="1.20.140.10">
    <property type="entry name" value="Butyryl-CoA Dehydrogenase, subunit A, domain 3"/>
    <property type="match status" value="1"/>
</dbReference>
<evidence type="ECO:0000256" key="6">
    <source>
        <dbReference type="RuleBase" id="RU362125"/>
    </source>
</evidence>
<gene>
    <name evidence="11" type="ORF">SAMN02745221_02029</name>
</gene>
<dbReference type="STRING" id="1123382.SAMN02745221_02029"/>
<dbReference type="InterPro" id="IPR013786">
    <property type="entry name" value="AcylCoA_DH/ox_N"/>
</dbReference>
<dbReference type="InterPro" id="IPR006091">
    <property type="entry name" value="Acyl-CoA_Oxase/DH_mid-dom"/>
</dbReference>
<evidence type="ECO:0000259" key="9">
    <source>
        <dbReference type="Pfam" id="PF02771"/>
    </source>
</evidence>
<evidence type="ECO:0000259" key="7">
    <source>
        <dbReference type="Pfam" id="PF00441"/>
    </source>
</evidence>
<dbReference type="Gene3D" id="2.40.110.20">
    <property type="match status" value="1"/>
</dbReference>
<dbReference type="RefSeq" id="WP_073093386.1">
    <property type="nucleotide sequence ID" value="NZ_FQWY01000049.1"/>
</dbReference>
<proteinExistence type="inferred from homology"/>
<keyword evidence="12" id="KW-1185">Reference proteome</keyword>
<feature type="domain" description="Acetyl-CoA dehydrogenase-like C-terminal" evidence="10">
    <location>
        <begin position="474"/>
        <end position="602"/>
    </location>
</feature>
<protein>
    <submittedName>
        <fullName evidence="11">Acyl-CoA dehydrogenase</fullName>
    </submittedName>
</protein>
<evidence type="ECO:0000256" key="1">
    <source>
        <dbReference type="ARBA" id="ARBA00001974"/>
    </source>
</evidence>
<dbReference type="InterPro" id="IPR009100">
    <property type="entry name" value="AcylCoA_DH/oxidase_NM_dom_sf"/>
</dbReference>
<keyword evidence="3 6" id="KW-0285">Flavoprotein</keyword>
<dbReference type="Pfam" id="PF00441">
    <property type="entry name" value="Acyl-CoA_dh_1"/>
    <property type="match status" value="1"/>
</dbReference>
<comment type="similarity">
    <text evidence="2 6">Belongs to the acyl-CoA dehydrogenase family.</text>
</comment>
<evidence type="ECO:0000256" key="3">
    <source>
        <dbReference type="ARBA" id="ARBA00022630"/>
    </source>
</evidence>
<evidence type="ECO:0000256" key="4">
    <source>
        <dbReference type="ARBA" id="ARBA00022827"/>
    </source>
</evidence>
<dbReference type="Pfam" id="PF02770">
    <property type="entry name" value="Acyl-CoA_dh_M"/>
    <property type="match status" value="1"/>
</dbReference>
<comment type="cofactor">
    <cofactor evidence="1 6">
        <name>FAD</name>
        <dbReference type="ChEBI" id="CHEBI:57692"/>
    </cofactor>
</comment>
<feature type="domain" description="Acyl-CoA dehydrogenase/oxidase N-terminal" evidence="9">
    <location>
        <begin position="117"/>
        <end position="158"/>
    </location>
</feature>
<dbReference type="OrthoDB" id="9802447at2"/>
<dbReference type="InterPro" id="IPR009075">
    <property type="entry name" value="AcylCo_DH/oxidase_C"/>
</dbReference>
<keyword evidence="4 6" id="KW-0274">FAD</keyword>